<name>A0A3D8I6I2_9HELI</name>
<sequence>MHKSAYMLFALISNIFASSLSQEFSEVIGEYFEKNEKLRVLEYEIKALQSQAKAQAKWDSPKLSIGINSAEVPTPLNLSANQMQNIAISIGGNLDLNQKRQIQAQITFNTSRIKLLELKALKDQYILTLLTQSINAQKNEQLLSFTQEAIKNLDILIAALHSSSNFNPLQIHKLNLLKAKLTLKQNDISNQLQNAHIALSQASFEHHFSFSPPTPSSEDIAFVQSPQFLSQLLEDNYEAQIAILSTKNAQDSLKLAKKSYLGDIALNGSYMFREHYPDMFSLSFSLPLPIYGKEKQLVHAKNYTYLSNKSDITQVQNKLKHTAQSLLAQIANLEANYQLIDTIALPSNHKITSLYKHHSTSQNAAFFEFYNALNDEIDTEILRLETLASLHIAYWNLRALRGERD</sequence>
<evidence type="ECO:0008006" key="3">
    <source>
        <dbReference type="Google" id="ProtNLM"/>
    </source>
</evidence>
<dbReference type="RefSeq" id="WP_104699447.1">
    <property type="nucleotide sequence ID" value="NZ_FZPP01000006.1"/>
</dbReference>
<reference evidence="1 2" key="1">
    <citation type="submission" date="2018-04" db="EMBL/GenBank/DDBJ databases">
        <title>Novel Campyloabacter and Helicobacter Species and Strains.</title>
        <authorList>
            <person name="Mannion A.J."/>
            <person name="Shen Z."/>
            <person name="Fox J.G."/>
        </authorList>
    </citation>
    <scope>NUCLEOTIDE SEQUENCE [LARGE SCALE GENOMIC DNA]</scope>
    <source>
        <strain evidence="1 2">MIT 98-6070</strain>
    </source>
</reference>
<evidence type="ECO:0000313" key="1">
    <source>
        <dbReference type="EMBL" id="RDU60727.1"/>
    </source>
</evidence>
<dbReference type="SUPFAM" id="SSF56954">
    <property type="entry name" value="Outer membrane efflux proteins (OEP)"/>
    <property type="match status" value="1"/>
</dbReference>
<organism evidence="1 2">
    <name type="scientific">Helicobacter marmotae</name>
    <dbReference type="NCBI Taxonomy" id="152490"/>
    <lineage>
        <taxon>Bacteria</taxon>
        <taxon>Pseudomonadati</taxon>
        <taxon>Campylobacterota</taxon>
        <taxon>Epsilonproteobacteria</taxon>
        <taxon>Campylobacterales</taxon>
        <taxon>Helicobacteraceae</taxon>
        <taxon>Helicobacter</taxon>
    </lineage>
</organism>
<keyword evidence="2" id="KW-1185">Reference proteome</keyword>
<protein>
    <recommendedName>
        <fullName evidence="3">TolC family protein</fullName>
    </recommendedName>
</protein>
<dbReference type="Proteomes" id="UP000256599">
    <property type="component" value="Unassembled WGS sequence"/>
</dbReference>
<comment type="caution">
    <text evidence="1">The sequence shown here is derived from an EMBL/GenBank/DDBJ whole genome shotgun (WGS) entry which is preliminary data.</text>
</comment>
<gene>
    <name evidence="1" type="ORF">CQA63_01780</name>
</gene>
<dbReference type="Gene3D" id="1.20.1600.10">
    <property type="entry name" value="Outer membrane efflux proteins (OEP)"/>
    <property type="match status" value="1"/>
</dbReference>
<dbReference type="OrthoDB" id="5332769at2"/>
<accession>A0A3D8I6I2</accession>
<dbReference type="EMBL" id="NXLR01000002">
    <property type="protein sequence ID" value="RDU60727.1"/>
    <property type="molecule type" value="Genomic_DNA"/>
</dbReference>
<evidence type="ECO:0000313" key="2">
    <source>
        <dbReference type="Proteomes" id="UP000256599"/>
    </source>
</evidence>
<proteinExistence type="predicted"/>
<dbReference type="AlphaFoldDB" id="A0A3D8I6I2"/>
<dbReference type="GO" id="GO:0015562">
    <property type="term" value="F:efflux transmembrane transporter activity"/>
    <property type="evidence" value="ECO:0007669"/>
    <property type="project" value="InterPro"/>
</dbReference>